<evidence type="ECO:0000313" key="2">
    <source>
        <dbReference type="Proteomes" id="UP000064893"/>
    </source>
</evidence>
<accession>A0A0S2HVT2</accession>
<proteinExistence type="predicted"/>
<dbReference type="EMBL" id="CP013118">
    <property type="protein sequence ID" value="ALO14145.1"/>
    <property type="molecule type" value="Genomic_DNA"/>
</dbReference>
<evidence type="ECO:0000313" key="1">
    <source>
        <dbReference type="EMBL" id="ALO14145.1"/>
    </source>
</evidence>
<dbReference type="OrthoDB" id="9800443at2"/>
<dbReference type="AlphaFoldDB" id="A0A0S2HVT2"/>
<dbReference type="PATRIC" id="fig|1307839.3.peg.509"/>
<dbReference type="RefSeq" id="WP_057951722.1">
    <property type="nucleotide sequence ID" value="NZ_CP013118.1"/>
</dbReference>
<organism evidence="1 2">
    <name type="scientific">Salinivirga cyanobacteriivorans</name>
    <dbReference type="NCBI Taxonomy" id="1307839"/>
    <lineage>
        <taxon>Bacteria</taxon>
        <taxon>Pseudomonadati</taxon>
        <taxon>Bacteroidota</taxon>
        <taxon>Bacteroidia</taxon>
        <taxon>Bacteroidales</taxon>
        <taxon>Salinivirgaceae</taxon>
        <taxon>Salinivirga</taxon>
    </lineage>
</organism>
<dbReference type="STRING" id="1307839.L21SP5_00469"/>
<gene>
    <name evidence="1" type="ORF">L21SP5_00469</name>
</gene>
<dbReference type="Pfam" id="PF20095">
    <property type="entry name" value="DUF6485"/>
    <property type="match status" value="1"/>
</dbReference>
<name>A0A0S2HVT2_9BACT</name>
<keyword evidence="2" id="KW-1185">Reference proteome</keyword>
<protein>
    <recommendedName>
        <fullName evidence="3">Cytosolic protein</fullName>
    </recommendedName>
</protein>
<sequence length="63" mass="7286">MDCKKNENLGMCNCTYPCSRKGLCCECIAHHRKKGELPACYFPADAEKTYNRSIEYYLEISKN</sequence>
<dbReference type="Proteomes" id="UP000064893">
    <property type="component" value="Chromosome"/>
</dbReference>
<evidence type="ECO:0008006" key="3">
    <source>
        <dbReference type="Google" id="ProtNLM"/>
    </source>
</evidence>
<dbReference type="KEGG" id="blq:L21SP5_00469"/>
<reference evidence="1 2" key="1">
    <citation type="submission" date="2015-11" db="EMBL/GenBank/DDBJ databases">
        <title>Description and complete genome sequence of a novel strain predominating in hypersaline microbial mats and representing a new family of the Bacteriodetes phylum.</title>
        <authorList>
            <person name="Spring S."/>
            <person name="Bunk B."/>
            <person name="Sproer C."/>
            <person name="Klenk H.-P."/>
        </authorList>
    </citation>
    <scope>NUCLEOTIDE SEQUENCE [LARGE SCALE GENOMIC DNA]</scope>
    <source>
        <strain evidence="1 2">L21-Spi-D4</strain>
    </source>
</reference>